<evidence type="ECO:0000256" key="5">
    <source>
        <dbReference type="ARBA" id="ARBA00022989"/>
    </source>
</evidence>
<dbReference type="AlphaFoldDB" id="A0A699YR60"/>
<feature type="non-terminal residue" evidence="10">
    <location>
        <position position="197"/>
    </location>
</feature>
<keyword evidence="3 8" id="KW-0813">Transport</keyword>
<accession>A0A699YR60</accession>
<evidence type="ECO:0000256" key="8">
    <source>
        <dbReference type="RuleBase" id="RU361189"/>
    </source>
</evidence>
<keyword evidence="7" id="KW-0472">Membrane</keyword>
<reference evidence="10 11" key="1">
    <citation type="submission" date="2020-02" db="EMBL/GenBank/DDBJ databases">
        <title>Draft genome sequence of Haematococcus lacustris strain NIES-144.</title>
        <authorList>
            <person name="Morimoto D."/>
            <person name="Nakagawa S."/>
            <person name="Yoshida T."/>
            <person name="Sawayama S."/>
        </authorList>
    </citation>
    <scope>NUCLEOTIDE SEQUENCE [LARGE SCALE GENOMIC DNA]</scope>
    <source>
        <strain evidence="10 11">NIES-144</strain>
    </source>
</reference>
<comment type="caution">
    <text evidence="10">The sequence shown here is derived from an EMBL/GenBank/DDBJ whole genome shotgun (WGS) entry which is preliminary data.</text>
</comment>
<proteinExistence type="inferred from homology"/>
<keyword evidence="6 8" id="KW-0406">Ion transport</keyword>
<keyword evidence="4" id="KW-0812">Transmembrane</keyword>
<sequence length="197" mass="22368">MACLDFGFESTDLWRSEEMELVSLMIPAENAHDTVYALGEVGLLQFKDLNQDKSAFQRNFASQVKRCDEMARQLRFFYDQVEKAGLLVKATIHTKTWEFDELEARLEELEKECVESNNNMERLQRSYAELVELQLVLEKAGAFFDSRTGGRFEAAAEVLSYADGESPLLEAQGGDKTAKIGFVAGTIQQEKLNSFER</sequence>
<organism evidence="10 11">
    <name type="scientific">Haematococcus lacustris</name>
    <name type="common">Green alga</name>
    <name type="synonym">Haematococcus pluvialis</name>
    <dbReference type="NCBI Taxonomy" id="44745"/>
    <lineage>
        <taxon>Eukaryota</taxon>
        <taxon>Viridiplantae</taxon>
        <taxon>Chlorophyta</taxon>
        <taxon>core chlorophytes</taxon>
        <taxon>Chlorophyceae</taxon>
        <taxon>CS clade</taxon>
        <taxon>Chlamydomonadales</taxon>
        <taxon>Haematococcaceae</taxon>
        <taxon>Haematococcus</taxon>
    </lineage>
</organism>
<dbReference type="InterPro" id="IPR002490">
    <property type="entry name" value="V-ATPase_116kDa_su"/>
</dbReference>
<dbReference type="GO" id="GO:0033179">
    <property type="term" value="C:proton-transporting V-type ATPase, V0 domain"/>
    <property type="evidence" value="ECO:0007669"/>
    <property type="project" value="InterPro"/>
</dbReference>
<protein>
    <recommendedName>
        <fullName evidence="8">V-type proton ATPase subunit a</fullName>
    </recommendedName>
</protein>
<comment type="similarity">
    <text evidence="2 8">Belongs to the V-ATPase 116 kDa subunit family.</text>
</comment>
<dbReference type="GO" id="GO:0046961">
    <property type="term" value="F:proton-transporting ATPase activity, rotational mechanism"/>
    <property type="evidence" value="ECO:0007669"/>
    <property type="project" value="InterPro"/>
</dbReference>
<evidence type="ECO:0000256" key="9">
    <source>
        <dbReference type="SAM" id="Coils"/>
    </source>
</evidence>
<dbReference type="Proteomes" id="UP000485058">
    <property type="component" value="Unassembled WGS sequence"/>
</dbReference>
<gene>
    <name evidence="10" type="ORF">HaLaN_05528</name>
</gene>
<keyword evidence="11" id="KW-1185">Reference proteome</keyword>
<evidence type="ECO:0000256" key="7">
    <source>
        <dbReference type="ARBA" id="ARBA00023136"/>
    </source>
</evidence>
<dbReference type="PANTHER" id="PTHR11629">
    <property type="entry name" value="VACUOLAR PROTON ATPASES"/>
    <property type="match status" value="1"/>
</dbReference>
<name>A0A699YR60_HAELA</name>
<dbReference type="GO" id="GO:0051117">
    <property type="term" value="F:ATPase binding"/>
    <property type="evidence" value="ECO:0007669"/>
    <property type="project" value="TreeGrafter"/>
</dbReference>
<dbReference type="GO" id="GO:0016471">
    <property type="term" value="C:vacuolar proton-transporting V-type ATPase complex"/>
    <property type="evidence" value="ECO:0007669"/>
    <property type="project" value="TreeGrafter"/>
</dbReference>
<evidence type="ECO:0000256" key="4">
    <source>
        <dbReference type="ARBA" id="ARBA00022692"/>
    </source>
</evidence>
<comment type="function">
    <text evidence="8">Essential component of the vacuolar proton pump (V-ATPase), a multimeric enzyme that catalyzes the translocation of protons across the membranes. Required for assembly and activity of the V-ATPase.</text>
</comment>
<dbReference type="Pfam" id="PF01496">
    <property type="entry name" value="V_ATPase_I"/>
    <property type="match status" value="1"/>
</dbReference>
<comment type="subcellular location">
    <subcellularLocation>
        <location evidence="1">Membrane</location>
        <topology evidence="1">Multi-pass membrane protein</topology>
    </subcellularLocation>
</comment>
<dbReference type="GO" id="GO:0007035">
    <property type="term" value="P:vacuolar acidification"/>
    <property type="evidence" value="ECO:0007669"/>
    <property type="project" value="TreeGrafter"/>
</dbReference>
<evidence type="ECO:0000256" key="3">
    <source>
        <dbReference type="ARBA" id="ARBA00022448"/>
    </source>
</evidence>
<keyword evidence="5" id="KW-1133">Transmembrane helix</keyword>
<keyword evidence="9" id="KW-0175">Coiled coil</keyword>
<evidence type="ECO:0000313" key="11">
    <source>
        <dbReference type="Proteomes" id="UP000485058"/>
    </source>
</evidence>
<evidence type="ECO:0000256" key="1">
    <source>
        <dbReference type="ARBA" id="ARBA00004141"/>
    </source>
</evidence>
<dbReference type="PANTHER" id="PTHR11629:SF63">
    <property type="entry name" value="V-TYPE PROTON ATPASE SUBUNIT A"/>
    <property type="match status" value="1"/>
</dbReference>
<dbReference type="EMBL" id="BLLF01000299">
    <property type="protein sequence ID" value="GFH10248.1"/>
    <property type="molecule type" value="Genomic_DNA"/>
</dbReference>
<evidence type="ECO:0000256" key="2">
    <source>
        <dbReference type="ARBA" id="ARBA00009904"/>
    </source>
</evidence>
<keyword evidence="8" id="KW-0375">Hydrogen ion transport</keyword>
<feature type="coiled-coil region" evidence="9">
    <location>
        <begin position="92"/>
        <end position="133"/>
    </location>
</feature>
<evidence type="ECO:0000313" key="10">
    <source>
        <dbReference type="EMBL" id="GFH10248.1"/>
    </source>
</evidence>
<evidence type="ECO:0000256" key="6">
    <source>
        <dbReference type="ARBA" id="ARBA00023065"/>
    </source>
</evidence>